<organism evidence="3 4">
    <name type="scientific">Hoylesella saccharolytica F0055</name>
    <dbReference type="NCBI Taxonomy" id="1127699"/>
    <lineage>
        <taxon>Bacteria</taxon>
        <taxon>Pseudomonadati</taxon>
        <taxon>Bacteroidota</taxon>
        <taxon>Bacteroidia</taxon>
        <taxon>Bacteroidales</taxon>
        <taxon>Prevotellaceae</taxon>
        <taxon>Hoylesella</taxon>
    </lineage>
</organism>
<dbReference type="EMBL" id="AMEP01000014">
    <property type="protein sequence ID" value="EKY04048.1"/>
    <property type="molecule type" value="Genomic_DNA"/>
</dbReference>
<evidence type="ECO:0000259" key="1">
    <source>
        <dbReference type="Pfam" id="PF08522"/>
    </source>
</evidence>
<dbReference type="InterPro" id="IPR013728">
    <property type="entry name" value="BT_3987-like_N"/>
</dbReference>
<dbReference type="HOGENOM" id="CLU_068210_0_0_10"/>
<dbReference type="Pfam" id="PF14274">
    <property type="entry name" value="BT_3044-like_C"/>
    <property type="match status" value="1"/>
</dbReference>
<keyword evidence="4" id="KW-1185">Reference proteome</keyword>
<gene>
    <name evidence="3" type="ORF">HMPREF9151_00112</name>
</gene>
<dbReference type="Gene3D" id="2.60.40.1740">
    <property type="entry name" value="hypothetical protein (bacova_03559)"/>
    <property type="match status" value="1"/>
</dbReference>
<protein>
    <recommendedName>
        <fullName evidence="5">DUF4361 domain-containing protein</fullName>
    </recommendedName>
</protein>
<evidence type="ECO:0000313" key="4">
    <source>
        <dbReference type="Proteomes" id="UP000010433"/>
    </source>
</evidence>
<proteinExistence type="predicted"/>
<sequence>MLKAPYPIIIKKSITKMKMKTKHIFFVAMLVLLASCNDYKVFEDEQYKNVFALISNSDNINSKGFSLDSTSATGYITLSMGGSNTITEDVTIQLVEDASLIDTYNKNIYDQNVSKYAKRLPQAHYDIASHQCVIKAGQRGVIIPIVIRPAGLSPDSTYFIPIRVDSYNRYEMNPKKNYMLYRVYIKNKWAVGDGTTVYTLRGKRRALPSGNEISLPGTKIMAPISKNSVRVMAGNETYEASIPSLERAAMILTITDDRKVTITPMRDLQITQIDGDKEYPNTFIYENDGYNHYKTFLLHYRYTLDGNTYEMKEELRMQYNKDNEK</sequence>
<comment type="caution">
    <text evidence="3">The sequence shown here is derived from an EMBL/GenBank/DDBJ whole genome shotgun (WGS) entry which is preliminary data.</text>
</comment>
<evidence type="ECO:0000259" key="2">
    <source>
        <dbReference type="Pfam" id="PF14274"/>
    </source>
</evidence>
<evidence type="ECO:0000313" key="3">
    <source>
        <dbReference type="EMBL" id="EKY04048.1"/>
    </source>
</evidence>
<dbReference type="Proteomes" id="UP000010433">
    <property type="component" value="Unassembled WGS sequence"/>
</dbReference>
<dbReference type="STRING" id="1127699.HMPREF9151_00112"/>
<name>L1NKZ3_9BACT</name>
<dbReference type="InterPro" id="IPR025371">
    <property type="entry name" value="BT_3044-like_C"/>
</dbReference>
<dbReference type="AlphaFoldDB" id="L1NKZ3"/>
<feature type="domain" description="BT-3044-like C-terminal" evidence="2">
    <location>
        <begin position="178"/>
        <end position="316"/>
    </location>
</feature>
<evidence type="ECO:0008006" key="5">
    <source>
        <dbReference type="Google" id="ProtNLM"/>
    </source>
</evidence>
<dbReference type="Pfam" id="PF08522">
    <property type="entry name" value="BT_3987-like_N"/>
    <property type="match status" value="1"/>
</dbReference>
<feature type="domain" description="BT-3987-like N-terminal" evidence="1">
    <location>
        <begin position="53"/>
        <end position="169"/>
    </location>
</feature>
<reference evidence="3 4" key="1">
    <citation type="submission" date="2012-05" db="EMBL/GenBank/DDBJ databases">
        <authorList>
            <person name="Weinstock G."/>
            <person name="Sodergren E."/>
            <person name="Lobos E.A."/>
            <person name="Fulton L."/>
            <person name="Fulton R."/>
            <person name="Courtney L."/>
            <person name="Fronick C."/>
            <person name="O'Laughlin M."/>
            <person name="Godfrey J."/>
            <person name="Wilson R.M."/>
            <person name="Miner T."/>
            <person name="Farmer C."/>
            <person name="Delehaunty K."/>
            <person name="Cordes M."/>
            <person name="Minx P."/>
            <person name="Tomlinson C."/>
            <person name="Chen J."/>
            <person name="Wollam A."/>
            <person name="Pepin K.H."/>
            <person name="Bhonagiri V."/>
            <person name="Zhang X."/>
            <person name="Suruliraj S."/>
            <person name="Warren W."/>
            <person name="Mitreva M."/>
            <person name="Mardis E.R."/>
            <person name="Wilson R.K."/>
        </authorList>
    </citation>
    <scope>NUCLEOTIDE SEQUENCE [LARGE SCALE GENOMIC DNA]</scope>
    <source>
        <strain evidence="3 4">F0055</strain>
    </source>
</reference>
<accession>L1NKZ3</accession>
<dbReference type="PATRIC" id="fig|1127699.3.peg.97"/>